<dbReference type="EMBL" id="JAYKYQ010000007">
    <property type="protein sequence ID" value="MEB3511899.1"/>
    <property type="molecule type" value="Genomic_DNA"/>
</dbReference>
<accession>A0ABU6AXM3</accession>
<keyword evidence="2" id="KW-1185">Reference proteome</keyword>
<gene>
    <name evidence="1" type="ORF">U3653_17865</name>
</gene>
<name>A0ABU6AXM3_9NOCA</name>
<comment type="caution">
    <text evidence="1">The sequence shown here is derived from an EMBL/GenBank/DDBJ whole genome shotgun (WGS) entry which is preliminary data.</text>
</comment>
<dbReference type="Proteomes" id="UP001348098">
    <property type="component" value="Unassembled WGS sequence"/>
</dbReference>
<reference evidence="1 2" key="1">
    <citation type="submission" date="2023-12" db="EMBL/GenBank/DDBJ databases">
        <title>novel species in genus Nocarida.</title>
        <authorList>
            <person name="Li Z."/>
        </authorList>
    </citation>
    <scope>NUCLEOTIDE SEQUENCE [LARGE SCALE GENOMIC DNA]</scope>
    <source>
        <strain evidence="1 2">CDC186</strain>
    </source>
</reference>
<evidence type="ECO:0000313" key="1">
    <source>
        <dbReference type="EMBL" id="MEB3511899.1"/>
    </source>
</evidence>
<sequence length="131" mass="14007">MAGLAGLFVPKNRPAGPVPVQASAEVLIAVGRRLAGPGVTNRAPRDIAGAWKSIFGPLLNQADESTLTRIVAEIPAMASPYAVNIIHRLPEVGSSEVARELDAIRAAPLAAEVQRHRLLCQTRRFSDRRLA</sequence>
<proteinExistence type="predicted"/>
<evidence type="ECO:0000313" key="2">
    <source>
        <dbReference type="Proteomes" id="UP001348098"/>
    </source>
</evidence>
<organism evidence="1 2">
    <name type="scientific">Nocardia implantans</name>
    <dbReference type="NCBI Taxonomy" id="3108168"/>
    <lineage>
        <taxon>Bacteria</taxon>
        <taxon>Bacillati</taxon>
        <taxon>Actinomycetota</taxon>
        <taxon>Actinomycetes</taxon>
        <taxon>Mycobacteriales</taxon>
        <taxon>Nocardiaceae</taxon>
        <taxon>Nocardia</taxon>
    </lineage>
</organism>
<protein>
    <submittedName>
        <fullName evidence="1">Uncharacterized protein</fullName>
    </submittedName>
</protein>
<dbReference type="RefSeq" id="WP_195081334.1">
    <property type="nucleotide sequence ID" value="NZ_JAYESH010000006.1"/>
</dbReference>